<protein>
    <submittedName>
        <fullName evidence="4">Uncharacterized protein</fullName>
    </submittedName>
</protein>
<evidence type="ECO:0000256" key="1">
    <source>
        <dbReference type="SAM" id="Coils"/>
    </source>
</evidence>
<dbReference type="GO" id="GO:0003676">
    <property type="term" value="F:nucleic acid binding"/>
    <property type="evidence" value="ECO:0007669"/>
    <property type="project" value="InterPro"/>
</dbReference>
<dbReference type="AlphaFoldDB" id="A0A9P0Z6F5"/>
<dbReference type="FunFam" id="3.30.420.10:FF:000032">
    <property type="entry name" value="Retrovirus-related Pol polyprotein from transposon 297-like Protein"/>
    <property type="match status" value="1"/>
</dbReference>
<dbReference type="PANTHER" id="PTHR48475">
    <property type="entry name" value="RIBONUCLEASE H"/>
    <property type="match status" value="1"/>
</dbReference>
<dbReference type="CDD" id="cd09279">
    <property type="entry name" value="RNase_HI_like"/>
    <property type="match status" value="1"/>
</dbReference>
<dbReference type="Gene3D" id="1.10.340.70">
    <property type="match status" value="1"/>
</dbReference>
<dbReference type="PROSITE" id="PS50879">
    <property type="entry name" value="RNASE_H_1"/>
    <property type="match status" value="1"/>
</dbReference>
<dbReference type="InterPro" id="IPR012337">
    <property type="entry name" value="RNaseH-like_sf"/>
</dbReference>
<evidence type="ECO:0000313" key="4">
    <source>
        <dbReference type="EMBL" id="CAH9088535.1"/>
    </source>
</evidence>
<evidence type="ECO:0000313" key="5">
    <source>
        <dbReference type="Proteomes" id="UP001152484"/>
    </source>
</evidence>
<dbReference type="InterPro" id="IPR001584">
    <property type="entry name" value="Integrase_cat-core"/>
</dbReference>
<dbReference type="InterPro" id="IPR036397">
    <property type="entry name" value="RNaseH_sf"/>
</dbReference>
<proteinExistence type="predicted"/>
<dbReference type="GO" id="GO:0004523">
    <property type="term" value="F:RNA-DNA hybrid ribonuclease activity"/>
    <property type="evidence" value="ECO:0007669"/>
    <property type="project" value="InterPro"/>
</dbReference>
<dbReference type="InterPro" id="IPR041588">
    <property type="entry name" value="Integrase_H2C2"/>
</dbReference>
<organism evidence="4 5">
    <name type="scientific">Cuscuta europaea</name>
    <name type="common">European dodder</name>
    <dbReference type="NCBI Taxonomy" id="41803"/>
    <lineage>
        <taxon>Eukaryota</taxon>
        <taxon>Viridiplantae</taxon>
        <taxon>Streptophyta</taxon>
        <taxon>Embryophyta</taxon>
        <taxon>Tracheophyta</taxon>
        <taxon>Spermatophyta</taxon>
        <taxon>Magnoliopsida</taxon>
        <taxon>eudicotyledons</taxon>
        <taxon>Gunneridae</taxon>
        <taxon>Pentapetalae</taxon>
        <taxon>asterids</taxon>
        <taxon>lamiids</taxon>
        <taxon>Solanales</taxon>
        <taxon>Convolvulaceae</taxon>
        <taxon>Cuscuteae</taxon>
        <taxon>Cuscuta</taxon>
        <taxon>Cuscuta subgen. Cuscuta</taxon>
    </lineage>
</organism>
<gene>
    <name evidence="4" type="ORF">CEURO_LOCUS10530</name>
</gene>
<feature type="domain" description="RNase H type-1" evidence="2">
    <location>
        <begin position="56"/>
        <end position="185"/>
    </location>
</feature>
<dbReference type="Proteomes" id="UP001152484">
    <property type="component" value="Unassembled WGS sequence"/>
</dbReference>
<dbReference type="EMBL" id="CAMAPE010000019">
    <property type="protein sequence ID" value="CAH9088535.1"/>
    <property type="molecule type" value="Genomic_DNA"/>
</dbReference>
<feature type="domain" description="Integrase catalytic" evidence="3">
    <location>
        <begin position="341"/>
        <end position="500"/>
    </location>
</feature>
<keyword evidence="1" id="KW-0175">Coiled coil</keyword>
<dbReference type="Pfam" id="PF17921">
    <property type="entry name" value="Integrase_H2C2"/>
    <property type="match status" value="1"/>
</dbReference>
<accession>A0A9P0Z6F5</accession>
<feature type="coiled-coil region" evidence="1">
    <location>
        <begin position="139"/>
        <end position="166"/>
    </location>
</feature>
<evidence type="ECO:0000259" key="2">
    <source>
        <dbReference type="PROSITE" id="PS50879"/>
    </source>
</evidence>
<dbReference type="SUPFAM" id="SSF53098">
    <property type="entry name" value="Ribonuclease H-like"/>
    <property type="match status" value="2"/>
</dbReference>
<comment type="caution">
    <text evidence="4">The sequence shown here is derived from an EMBL/GenBank/DDBJ whole genome shotgun (WGS) entry which is preliminary data.</text>
</comment>
<dbReference type="GO" id="GO:0015074">
    <property type="term" value="P:DNA integration"/>
    <property type="evidence" value="ECO:0007669"/>
    <property type="project" value="InterPro"/>
</dbReference>
<keyword evidence="5" id="KW-1185">Reference proteome</keyword>
<dbReference type="PANTHER" id="PTHR48475:SF2">
    <property type="entry name" value="RIBONUCLEASE H"/>
    <property type="match status" value="1"/>
</dbReference>
<dbReference type="Gene3D" id="3.30.420.10">
    <property type="entry name" value="Ribonuclease H-like superfamily/Ribonuclease H"/>
    <property type="match status" value="2"/>
</dbReference>
<dbReference type="InterPro" id="IPR002156">
    <property type="entry name" value="RNaseH_domain"/>
</dbReference>
<dbReference type="Pfam" id="PF13456">
    <property type="entry name" value="RVT_3"/>
    <property type="match status" value="1"/>
</dbReference>
<evidence type="ECO:0000259" key="3">
    <source>
        <dbReference type="PROSITE" id="PS50994"/>
    </source>
</evidence>
<sequence length="628" mass="70808">MRSPTSSSRMVKWAIFLSQFHIEIKPRPSIKGQALADFVTECTARETTATTPGPEPDDTWILFTDGSSAAKSCGDGDVLISPEGSRAYYAIRFNFRVSNNEAEYEALLSGLRLTASLKARHIRIRCDSKLVVGQVEGTYEAKEGRMKQYKQAAEELLKAFETHEITQIPRAENAEADILSKLSSDTPEHISKLAKIEELSMSSIHAIPILCIQQRPEDWISDITTFITTGELPQDEERAKLAKLRAPSYIIEDGKLYKRSYNGTLLRCLHQDEADVAMEEVHCGVCSSHQGPFSMSRRLVVQGYFWSTMARDCANLARKCTTCQVLQKAPGRPAVNYAPVSTAIPFSRWGIDLVGPLPRGAGNNRYIIVAVDYFTKWVEADPLANITGARCQKFVHKNILTRFGVPQEIISDNGTQFEAAPFQEFLREWGIKHRFSSVAYPQGNGQVENANITIMVGLKKNLQDAGGSWADELPNILWCYRSTPRRATGETPFALCYGFEAKAPTEVTIPSRQVEQYDPEVNEENMKIDLHLVDERREQAFIRAENYRRQVKSYYDAKVRSREFQVGDYVLRRREASQPTEGGKLALKYEGPYIVSAVAKPGTYKLKRPNGTNVPRTWNVHHLVKFYQ</sequence>
<dbReference type="OrthoDB" id="1734717at2759"/>
<dbReference type="Pfam" id="PF00665">
    <property type="entry name" value="rve"/>
    <property type="match status" value="1"/>
</dbReference>
<name>A0A9P0Z6F5_CUSEU</name>
<dbReference type="PROSITE" id="PS50994">
    <property type="entry name" value="INTEGRASE"/>
    <property type="match status" value="1"/>
</dbReference>
<reference evidence="4" key="1">
    <citation type="submission" date="2022-07" db="EMBL/GenBank/DDBJ databases">
        <authorList>
            <person name="Macas J."/>
            <person name="Novak P."/>
            <person name="Neumann P."/>
        </authorList>
    </citation>
    <scope>NUCLEOTIDE SEQUENCE</scope>
</reference>